<dbReference type="InterPro" id="IPR050708">
    <property type="entry name" value="T6SS_VgrG/RHS"/>
</dbReference>
<evidence type="ECO:0000259" key="4">
    <source>
        <dbReference type="Pfam" id="PF25023"/>
    </source>
</evidence>
<feature type="chain" id="PRO_5041241866" evidence="2">
    <location>
        <begin position="48"/>
        <end position="749"/>
    </location>
</feature>
<comment type="caution">
    <text evidence="5">The sequence shown here is derived from an EMBL/GenBank/DDBJ whole genome shotgun (WGS) entry which is preliminary data.</text>
</comment>
<reference evidence="5" key="1">
    <citation type="submission" date="2021-07" db="EMBL/GenBank/DDBJ databases">
        <title>Characterization of violacein-producing bacteria and related species.</title>
        <authorList>
            <person name="Wilson H.S."/>
            <person name="De Leon M.E."/>
        </authorList>
    </citation>
    <scope>NUCLEOTIDE SEQUENCE</scope>
    <source>
        <strain evidence="5">HSC-15S17</strain>
    </source>
</reference>
<keyword evidence="2" id="KW-0732">Signal</keyword>
<accession>A0AA41HGV9</accession>
<organism evidence="5 7">
    <name type="scientific">Duganella violaceipulchra</name>
    <dbReference type="NCBI Taxonomy" id="2849652"/>
    <lineage>
        <taxon>Bacteria</taxon>
        <taxon>Pseudomonadati</taxon>
        <taxon>Pseudomonadota</taxon>
        <taxon>Betaproteobacteria</taxon>
        <taxon>Burkholderiales</taxon>
        <taxon>Oxalobacteraceae</taxon>
        <taxon>Telluria group</taxon>
        <taxon>Duganella</taxon>
    </lineage>
</organism>
<feature type="signal peptide" evidence="2">
    <location>
        <begin position="1"/>
        <end position="47"/>
    </location>
</feature>
<dbReference type="Proteomes" id="UP001162889">
    <property type="component" value="Unassembled WGS sequence"/>
</dbReference>
<gene>
    <name evidence="5" type="ORF">KVP70_23785</name>
    <name evidence="6" type="ORF">L1274_004803</name>
</gene>
<sequence>MLTLIQFYLLAPLMHAAAVARHLSRDLLRCWPLLAGLLFGACAPAQAQVNDAKFISHSLPATMYVGKGYPASVTLQNTGTSTWQMATHSLGSQNPTDNAVWGMGRVPLDLATVAPGQQYTFQFTAFAPDTPGSYNFQWKMVQDGLEWFGEQSPNLTVSVGLPPPVNDAAFVEQNTPATMVAGQTYNLYIKMRNTGTTTWSAGEQYLLGAPNPQDNTSWLPQRVMLTASVKPTGEGFFYFPVTAPSVPGTYDVQWRMLREFHEWFGAYSTNVPVVVTAPPTVNAAEFVGQTVTANMSPGQEYTVSVTMRNTGNTTWTTAGNYRLGAQNPQDNQTWGTDRMQLASAVAPGQQGVFSFQAKAPSAAGVYNFQWRMVQDFVEWFGSATPNLSVTVGTTLTVSRTPSPMVAGRPYTVTWSSPTATAVSYQCTASGTGYAGSSATLAPSGEANGTALQAWVGNPSTCTWTATGPGGTKTVTETMTTSSTQEAITYFHNDTSGTPVVATDASGSMVWKETYRPYGEKIDRWPGSGDNKIGYHGKPFDDNTGLSYMGARYYDPVLGRFTGIDPAAVDEANIHSFNRYAFANNNPYKFTDPDGRNPVAIIVVGARLMGVGLAANEMVTGDVPVVGGTAAKAGLSAAERLAANRVSGKVGEAGTRADLGNTAIGEQITVILSNNKRAVVDFFTRINGKLGVVETKVGGARLSKNQAQLEQDIANKVQVTPVGKKADDAGLIPGQPVTVETFKIDRRTTK</sequence>
<dbReference type="EMBL" id="JALJZU010000010">
    <property type="protein sequence ID" value="MCP2011057.1"/>
    <property type="molecule type" value="Genomic_DNA"/>
</dbReference>
<protein>
    <submittedName>
        <fullName evidence="5">RHS domain-containing protein</fullName>
    </submittedName>
    <submittedName>
        <fullName evidence="6">RHS repeat-associated protein</fullName>
    </submittedName>
</protein>
<evidence type="ECO:0000313" key="6">
    <source>
        <dbReference type="EMBL" id="MCP2011057.1"/>
    </source>
</evidence>
<keyword evidence="1" id="KW-0677">Repeat</keyword>
<dbReference type="NCBIfam" id="TIGR03696">
    <property type="entry name" value="Rhs_assc_core"/>
    <property type="match status" value="1"/>
</dbReference>
<feature type="domain" description="Nbr1 FW" evidence="3">
    <location>
        <begin position="294"/>
        <end position="382"/>
    </location>
</feature>
<evidence type="ECO:0000313" key="7">
    <source>
        <dbReference type="Proteomes" id="UP001155901"/>
    </source>
</evidence>
<dbReference type="AlphaFoldDB" id="A0AA41HGV9"/>
<keyword evidence="8" id="KW-1185">Reference proteome</keyword>
<reference evidence="6" key="2">
    <citation type="submission" date="2022-03" db="EMBL/GenBank/DDBJ databases">
        <title>Genome Encyclopedia of Bacteria and Archaea VI: Functional Genomics of Type Strains.</title>
        <authorList>
            <person name="Whitman W."/>
        </authorList>
    </citation>
    <scope>NUCLEOTIDE SEQUENCE</scope>
    <source>
        <strain evidence="6">HSC-15S17</strain>
    </source>
</reference>
<dbReference type="InterPro" id="IPR022385">
    <property type="entry name" value="Rhs_assc_core"/>
</dbReference>
<proteinExistence type="predicted"/>
<evidence type="ECO:0000313" key="8">
    <source>
        <dbReference type="Proteomes" id="UP001162889"/>
    </source>
</evidence>
<dbReference type="PANTHER" id="PTHR32305">
    <property type="match status" value="1"/>
</dbReference>
<dbReference type="Pfam" id="PF16158">
    <property type="entry name" value="N_BRCA1_IG"/>
    <property type="match status" value="2"/>
</dbReference>
<dbReference type="Pfam" id="PF25023">
    <property type="entry name" value="TEN_YD-shell"/>
    <property type="match status" value="1"/>
</dbReference>
<evidence type="ECO:0000256" key="1">
    <source>
        <dbReference type="ARBA" id="ARBA00022737"/>
    </source>
</evidence>
<dbReference type="EMBL" id="JAHTGR010000014">
    <property type="protein sequence ID" value="MBV6323961.1"/>
    <property type="molecule type" value="Genomic_DNA"/>
</dbReference>
<dbReference type="InterPro" id="IPR032350">
    <property type="entry name" value="Nbr1_FW"/>
</dbReference>
<evidence type="ECO:0000259" key="3">
    <source>
        <dbReference type="Pfam" id="PF16158"/>
    </source>
</evidence>
<feature type="domain" description="Nbr1 FW" evidence="3">
    <location>
        <begin position="178"/>
        <end position="265"/>
    </location>
</feature>
<dbReference type="Proteomes" id="UP001155901">
    <property type="component" value="Unassembled WGS sequence"/>
</dbReference>
<name>A0AA41HGV9_9BURK</name>
<evidence type="ECO:0000313" key="5">
    <source>
        <dbReference type="EMBL" id="MBV6323961.1"/>
    </source>
</evidence>
<dbReference type="PANTHER" id="PTHR32305:SF17">
    <property type="entry name" value="TRNA NUCLEASE WAPA"/>
    <property type="match status" value="1"/>
</dbReference>
<dbReference type="RefSeq" id="WP_217944919.1">
    <property type="nucleotide sequence ID" value="NZ_JAHTGR010000014.1"/>
</dbReference>
<evidence type="ECO:0000256" key="2">
    <source>
        <dbReference type="SAM" id="SignalP"/>
    </source>
</evidence>
<feature type="domain" description="Teneurin-like YD-shell" evidence="4">
    <location>
        <begin position="489"/>
        <end position="586"/>
    </location>
</feature>
<dbReference type="InterPro" id="IPR056823">
    <property type="entry name" value="TEN-like_YD-shell"/>
</dbReference>